<dbReference type="Proteomes" id="UP000798662">
    <property type="component" value="Chromosome 1"/>
</dbReference>
<proteinExistence type="predicted"/>
<gene>
    <name evidence="1" type="ORF">I4F81_002062</name>
</gene>
<name>A0ACC3BNZ4_PYRYE</name>
<evidence type="ECO:0000313" key="2">
    <source>
        <dbReference type="Proteomes" id="UP000798662"/>
    </source>
</evidence>
<sequence length="511" mass="54407">MQDQAPCTAELTASPTIAKTRPVALPHRVLVAAGGGGVNNLGGMVATAVDSLSTLMLMGLEEDVAVARAIVDRSLSMDTVGEVSVFETTIRILGGLLSAYHLSGDGLYRDRAVALGTALAPAFDTLSGLPWPRCDLNETSADGSRGSCRVHPTSGDSALLAEVGSMQLEMRALAHAAPSPLTTRLRAASEAAVGVVRQMAAAGGYMGLVPSHMALADGRFTTNLMTLGAPADSYFEYLIKAWVQGGRSEPAYLAMWHDVMRGVLRGGVAHTSLRGDTILRSVLTATAGGGLHGPNGDRDVTFIARMDHFSCYFPGAIVAALDTAPTPADRDEWLDLARRLTASCHAMYARSPSGLAGEHVRLAGLDESWRMAGGYHLRPEALEAFFHMYRATGDPMYREWTWEVFQAMEHHCKTPSGALAALKVARASRPVQDDIMHSFLLAETLKYAYLVFEEPDVLPTRAWVFNTEAHPLLVTPPLGEGGGLLRPIEEEEVARADGHGDGGAAHDGGEL</sequence>
<keyword evidence="2" id="KW-1185">Reference proteome</keyword>
<accession>A0ACC3BNZ4</accession>
<reference evidence="1" key="1">
    <citation type="submission" date="2019-11" db="EMBL/GenBank/DDBJ databases">
        <title>Nori genome reveals adaptations in red seaweeds to the harsh intertidal environment.</title>
        <authorList>
            <person name="Wang D."/>
            <person name="Mao Y."/>
        </authorList>
    </citation>
    <scope>NUCLEOTIDE SEQUENCE</scope>
    <source>
        <tissue evidence="1">Gametophyte</tissue>
    </source>
</reference>
<organism evidence="1 2">
    <name type="scientific">Pyropia yezoensis</name>
    <name type="common">Susabi-nori</name>
    <name type="synonym">Porphyra yezoensis</name>
    <dbReference type="NCBI Taxonomy" id="2788"/>
    <lineage>
        <taxon>Eukaryota</taxon>
        <taxon>Rhodophyta</taxon>
        <taxon>Bangiophyceae</taxon>
        <taxon>Bangiales</taxon>
        <taxon>Bangiaceae</taxon>
        <taxon>Pyropia</taxon>
    </lineage>
</organism>
<protein>
    <submittedName>
        <fullName evidence="1">Uncharacterized protein</fullName>
    </submittedName>
</protein>
<dbReference type="EMBL" id="CM020618">
    <property type="protein sequence ID" value="KAK1859466.1"/>
    <property type="molecule type" value="Genomic_DNA"/>
</dbReference>
<comment type="caution">
    <text evidence="1">The sequence shown here is derived from an EMBL/GenBank/DDBJ whole genome shotgun (WGS) entry which is preliminary data.</text>
</comment>
<evidence type="ECO:0000313" key="1">
    <source>
        <dbReference type="EMBL" id="KAK1859466.1"/>
    </source>
</evidence>